<evidence type="ECO:0000313" key="3">
    <source>
        <dbReference type="Proteomes" id="UP000076842"/>
    </source>
</evidence>
<evidence type="ECO:0000256" key="1">
    <source>
        <dbReference type="SAM" id="MobiDB-lite"/>
    </source>
</evidence>
<protein>
    <submittedName>
        <fullName evidence="2">Uncharacterized protein</fullName>
    </submittedName>
</protein>
<feature type="compositionally biased region" description="Basic residues" evidence="1">
    <location>
        <begin position="164"/>
        <end position="176"/>
    </location>
</feature>
<dbReference type="EMBL" id="KV423963">
    <property type="protein sequence ID" value="KZT57443.1"/>
    <property type="molecule type" value="Genomic_DNA"/>
</dbReference>
<name>A0A165G0G1_9BASI</name>
<accession>A0A165G0G1</accession>
<feature type="compositionally biased region" description="Low complexity" evidence="1">
    <location>
        <begin position="142"/>
        <end position="157"/>
    </location>
</feature>
<feature type="region of interest" description="Disordered" evidence="1">
    <location>
        <begin position="37"/>
        <end position="199"/>
    </location>
</feature>
<feature type="compositionally biased region" description="Basic and acidic residues" evidence="1">
    <location>
        <begin position="82"/>
        <end position="93"/>
    </location>
</feature>
<reference evidence="2 3" key="1">
    <citation type="journal article" date="2016" name="Mol. Biol. Evol.">
        <title>Comparative Genomics of Early-Diverging Mushroom-Forming Fungi Provides Insights into the Origins of Lignocellulose Decay Capabilities.</title>
        <authorList>
            <person name="Nagy L.G."/>
            <person name="Riley R."/>
            <person name="Tritt A."/>
            <person name="Adam C."/>
            <person name="Daum C."/>
            <person name="Floudas D."/>
            <person name="Sun H."/>
            <person name="Yadav J.S."/>
            <person name="Pangilinan J."/>
            <person name="Larsson K.H."/>
            <person name="Matsuura K."/>
            <person name="Barry K."/>
            <person name="Labutti K."/>
            <person name="Kuo R."/>
            <person name="Ohm R.A."/>
            <person name="Bhattacharya S.S."/>
            <person name="Shirouzu T."/>
            <person name="Yoshinaga Y."/>
            <person name="Martin F.M."/>
            <person name="Grigoriev I.V."/>
            <person name="Hibbett D.S."/>
        </authorList>
    </citation>
    <scope>NUCLEOTIDE SEQUENCE [LARGE SCALE GENOMIC DNA]</scope>
    <source>
        <strain evidence="2 3">HHB12733</strain>
    </source>
</reference>
<dbReference type="Proteomes" id="UP000076842">
    <property type="component" value="Unassembled WGS sequence"/>
</dbReference>
<dbReference type="AlphaFoldDB" id="A0A165G0G1"/>
<dbReference type="InParanoid" id="A0A165G0G1"/>
<evidence type="ECO:0000313" key="2">
    <source>
        <dbReference type="EMBL" id="KZT57443.1"/>
    </source>
</evidence>
<organism evidence="2 3">
    <name type="scientific">Calocera cornea HHB12733</name>
    <dbReference type="NCBI Taxonomy" id="1353952"/>
    <lineage>
        <taxon>Eukaryota</taxon>
        <taxon>Fungi</taxon>
        <taxon>Dikarya</taxon>
        <taxon>Basidiomycota</taxon>
        <taxon>Agaricomycotina</taxon>
        <taxon>Dacrymycetes</taxon>
        <taxon>Dacrymycetales</taxon>
        <taxon>Dacrymycetaceae</taxon>
        <taxon>Calocera</taxon>
    </lineage>
</organism>
<gene>
    <name evidence="2" type="ORF">CALCODRAFT_280959</name>
</gene>
<proteinExistence type="predicted"/>
<sequence>MTLAGAAGGSASVLTAFSFSHAPPTPRQHYSYTILLHPPLTTHPTPPHPSPTTQQAQTANDVPRPLPAPALLHLPPGPPPDGARRLDSKDHSRLPLPLLPHSPRQRPPRRLPPPRTLPPLRRPRTRPSPGGAPPPAQPRLPPAASRRLSRSAEPLAAPQDARAHRPLPSRAPRLRSSRPPGTASGAPCLPGRAAHTAAD</sequence>
<keyword evidence="3" id="KW-1185">Reference proteome</keyword>
<feature type="compositionally biased region" description="Pro residues" evidence="1">
    <location>
        <begin position="130"/>
        <end position="141"/>
    </location>
</feature>